<name>A0A0R3KRJ2_9BRAD</name>
<reference evidence="1 2" key="1">
    <citation type="submission" date="2014-03" db="EMBL/GenBank/DDBJ databases">
        <title>Bradyrhizobium valentinum sp. nov., isolated from effective nodules of Lupinus mariae-josephae, a lupine endemic of basic-lime soils in Eastern Spain.</title>
        <authorList>
            <person name="Duran D."/>
            <person name="Rey L."/>
            <person name="Navarro A."/>
            <person name="Busquets A."/>
            <person name="Imperial J."/>
            <person name="Ruiz-Argueso T."/>
        </authorList>
    </citation>
    <scope>NUCLEOTIDE SEQUENCE [LARGE SCALE GENOMIC DNA]</scope>
    <source>
        <strain evidence="1 2">LmjM3</strain>
    </source>
</reference>
<evidence type="ECO:0000313" key="1">
    <source>
        <dbReference type="EMBL" id="KRQ97517.1"/>
    </source>
</evidence>
<evidence type="ECO:0000313" key="2">
    <source>
        <dbReference type="Proteomes" id="UP000051913"/>
    </source>
</evidence>
<dbReference type="EMBL" id="LLXX01000184">
    <property type="protein sequence ID" value="KRQ97517.1"/>
    <property type="molecule type" value="Genomic_DNA"/>
</dbReference>
<dbReference type="AlphaFoldDB" id="A0A0R3KRJ2"/>
<keyword evidence="2" id="KW-1185">Reference proteome</keyword>
<dbReference type="Proteomes" id="UP000051913">
    <property type="component" value="Unassembled WGS sequence"/>
</dbReference>
<comment type="caution">
    <text evidence="1">The sequence shown here is derived from an EMBL/GenBank/DDBJ whole genome shotgun (WGS) entry which is preliminary data.</text>
</comment>
<gene>
    <name evidence="1" type="ORF">CP49_38005</name>
</gene>
<organism evidence="1 2">
    <name type="scientific">Bradyrhizobium valentinum</name>
    <dbReference type="NCBI Taxonomy" id="1518501"/>
    <lineage>
        <taxon>Bacteria</taxon>
        <taxon>Pseudomonadati</taxon>
        <taxon>Pseudomonadota</taxon>
        <taxon>Alphaproteobacteria</taxon>
        <taxon>Hyphomicrobiales</taxon>
        <taxon>Nitrobacteraceae</taxon>
        <taxon>Bradyrhizobium</taxon>
    </lineage>
</organism>
<protein>
    <submittedName>
        <fullName evidence="1">Uncharacterized protein</fullName>
    </submittedName>
</protein>
<sequence length="103" mass="11348">MHVSSQDPLTVGLRQRLLVLRACRVGSDKALMGRLDLPASPQVKFFFRAQEIVPIVFCGGSASLRLRINRVWIRGAFSKRRTLANLGAADGNGLRAGRFLKVT</sequence>
<proteinExistence type="predicted"/>
<accession>A0A0R3KRJ2</accession>